<keyword evidence="3" id="KW-0560">Oxidoreductase</keyword>
<accession>G2R6K8</accession>
<reference evidence="5 6" key="1">
    <citation type="journal article" date="2011" name="Nat. Biotechnol.">
        <title>Comparative genomic analysis of the thermophilic biomass-degrading fungi Myceliophthora thermophila and Thielavia terrestris.</title>
        <authorList>
            <person name="Berka R.M."/>
            <person name="Grigoriev I.V."/>
            <person name="Otillar R."/>
            <person name="Salamov A."/>
            <person name="Grimwood J."/>
            <person name="Reid I."/>
            <person name="Ishmael N."/>
            <person name="John T."/>
            <person name="Darmond C."/>
            <person name="Moisan M.-C."/>
            <person name="Henrissat B."/>
            <person name="Coutinho P.M."/>
            <person name="Lombard V."/>
            <person name="Natvig D.O."/>
            <person name="Lindquist E."/>
            <person name="Schmutz J."/>
            <person name="Lucas S."/>
            <person name="Harris P."/>
            <person name="Powlowski J."/>
            <person name="Bellemare A."/>
            <person name="Taylor D."/>
            <person name="Butler G."/>
            <person name="de Vries R.P."/>
            <person name="Allijn I.E."/>
            <person name="van den Brink J."/>
            <person name="Ushinsky S."/>
            <person name="Storms R."/>
            <person name="Powell A.J."/>
            <person name="Paulsen I.T."/>
            <person name="Elbourne L.D.H."/>
            <person name="Baker S.E."/>
            <person name="Magnuson J."/>
            <person name="LaBoissiere S."/>
            <person name="Clutterbuck A.J."/>
            <person name="Martinez D."/>
            <person name="Wogulis M."/>
            <person name="de Leon A.L."/>
            <person name="Rey M.W."/>
            <person name="Tsang A."/>
        </authorList>
    </citation>
    <scope>NUCLEOTIDE SEQUENCE [LARGE SCALE GENOMIC DNA]</scope>
    <source>
        <strain evidence="6">ATCC 38088 / NRRL 8126</strain>
    </source>
</reference>
<dbReference type="HOGENOM" id="CLU_009665_1_1_1"/>
<dbReference type="KEGG" id="ttt:THITE_2118039"/>
<keyword evidence="6" id="KW-1185">Reference proteome</keyword>
<dbReference type="PANTHER" id="PTHR46865">
    <property type="entry name" value="OXIDOREDUCTASE-RELATED"/>
    <property type="match status" value="1"/>
</dbReference>
<dbReference type="OrthoDB" id="655030at2759"/>
<protein>
    <recommendedName>
        <fullName evidence="4">FAD-binding domain-containing protein</fullName>
    </recommendedName>
</protein>
<dbReference type="InterPro" id="IPR002938">
    <property type="entry name" value="FAD-bd"/>
</dbReference>
<evidence type="ECO:0000259" key="4">
    <source>
        <dbReference type="Pfam" id="PF01494"/>
    </source>
</evidence>
<keyword evidence="1" id="KW-0285">Flavoprotein</keyword>
<evidence type="ECO:0000256" key="3">
    <source>
        <dbReference type="ARBA" id="ARBA00023002"/>
    </source>
</evidence>
<dbReference type="Gene3D" id="3.50.50.60">
    <property type="entry name" value="FAD/NAD(P)-binding domain"/>
    <property type="match status" value="1"/>
</dbReference>
<dbReference type="Proteomes" id="UP000008181">
    <property type="component" value="Chromosome 3"/>
</dbReference>
<dbReference type="PRINTS" id="PR00420">
    <property type="entry name" value="RNGMNOXGNASE"/>
</dbReference>
<proteinExistence type="predicted"/>
<dbReference type="Pfam" id="PF01494">
    <property type="entry name" value="FAD_binding_3"/>
    <property type="match status" value="1"/>
</dbReference>
<dbReference type="GO" id="GO:0016491">
    <property type="term" value="F:oxidoreductase activity"/>
    <property type="evidence" value="ECO:0007669"/>
    <property type="project" value="UniProtKB-KW"/>
</dbReference>
<gene>
    <name evidence="5" type="ORF">THITE_2118039</name>
</gene>
<keyword evidence="2" id="KW-0274">FAD</keyword>
<evidence type="ECO:0000313" key="6">
    <source>
        <dbReference type="Proteomes" id="UP000008181"/>
    </source>
</evidence>
<dbReference type="Gene3D" id="3.30.9.30">
    <property type="match status" value="1"/>
</dbReference>
<dbReference type="GeneID" id="11518842"/>
<dbReference type="PANTHER" id="PTHR46865:SF7">
    <property type="entry name" value="MONOOXYGENASE, PUTATIVE (AFU_ORTHOLOGUE AFUA_8G07040)-RELATED"/>
    <property type="match status" value="1"/>
</dbReference>
<dbReference type="RefSeq" id="XP_003654825.1">
    <property type="nucleotide sequence ID" value="XM_003654777.1"/>
</dbReference>
<organism evidence="5 6">
    <name type="scientific">Thermothielavioides terrestris (strain ATCC 38088 / NRRL 8126)</name>
    <name type="common">Thielavia terrestris</name>
    <dbReference type="NCBI Taxonomy" id="578455"/>
    <lineage>
        <taxon>Eukaryota</taxon>
        <taxon>Fungi</taxon>
        <taxon>Dikarya</taxon>
        <taxon>Ascomycota</taxon>
        <taxon>Pezizomycotina</taxon>
        <taxon>Sordariomycetes</taxon>
        <taxon>Sordariomycetidae</taxon>
        <taxon>Sordariales</taxon>
        <taxon>Chaetomiaceae</taxon>
        <taxon>Thermothielavioides</taxon>
        <taxon>Thermothielavioides terrestris</taxon>
    </lineage>
</organism>
<name>G2R6K8_THETT</name>
<evidence type="ECO:0000256" key="2">
    <source>
        <dbReference type="ARBA" id="ARBA00022827"/>
    </source>
</evidence>
<dbReference type="InterPro" id="IPR051704">
    <property type="entry name" value="FAD_aromatic-hydroxylase"/>
</dbReference>
<dbReference type="EMBL" id="CP003011">
    <property type="protein sequence ID" value="AEO68489.1"/>
    <property type="molecule type" value="Genomic_DNA"/>
</dbReference>
<feature type="domain" description="FAD-binding" evidence="4">
    <location>
        <begin position="16"/>
        <end position="356"/>
    </location>
</feature>
<dbReference type="eggNOG" id="ENOG502QTX9">
    <property type="taxonomic scope" value="Eukaryota"/>
</dbReference>
<dbReference type="SUPFAM" id="SSF51905">
    <property type="entry name" value="FAD/NAD(P)-binding domain"/>
    <property type="match status" value="1"/>
</dbReference>
<dbReference type="InterPro" id="IPR036188">
    <property type="entry name" value="FAD/NAD-bd_sf"/>
</dbReference>
<dbReference type="AlphaFoldDB" id="G2R6K8"/>
<sequence length="445" mass="49273">MLDTHPNPDPPRPLRILISGAGIAGPALALHLVRLPPPLRCDITIVERHPDLRASGQQIDLRGQGIAAMRTLGIEPAVRAVIVDEPGLRFLDGRGRTVAYFGSNKTGKGAQTFSAEWEIMRGDLCRVLYAATRDLDGVRYLFGTTVAEFEQADGSVKVRLSDGTVGEYDLLVGCDGIGSRIRSKICADGQPDMIKPVGMAMALYTIPPKEGDPPEATWMNLPGRRYFMTRRDRPDCLRVYIGYGGHNEQLKQALKHGSVAQQKAAWADIFKHDMHQYAQVPRYIEGLSSPEADDFWTQELVQINPASWSQGRVVLVGDAGYCPSPLTGMGTSLALAGAYVLAGEIARACGPKAREQGVEPRDNIPRALKEYETVLRPFVQHVHSLPVRRYAKFGAPESRWAIALLRWLFWLIATLRIDLLFQRFASDDRGPWQLPDYPELSTPKP</sequence>
<evidence type="ECO:0000313" key="5">
    <source>
        <dbReference type="EMBL" id="AEO68489.1"/>
    </source>
</evidence>
<dbReference type="GO" id="GO:0071949">
    <property type="term" value="F:FAD binding"/>
    <property type="evidence" value="ECO:0007669"/>
    <property type="project" value="InterPro"/>
</dbReference>
<evidence type="ECO:0000256" key="1">
    <source>
        <dbReference type="ARBA" id="ARBA00022630"/>
    </source>
</evidence>